<dbReference type="Proteomes" id="UP000280791">
    <property type="component" value="Unassembled WGS sequence"/>
</dbReference>
<comment type="subcellular location">
    <subcellularLocation>
        <location evidence="1">Cytoplasm</location>
    </subcellularLocation>
</comment>
<dbReference type="PROSITE" id="PS51191">
    <property type="entry name" value="FEMABX"/>
    <property type="match status" value="1"/>
</dbReference>
<keyword evidence="7" id="KW-0961">Cell wall biogenesis/degradation</keyword>
<comment type="catalytic activity">
    <reaction evidence="11">
        <text>beta-D-GlcNAc-(1-&gt;4)-Mur2Ac(oyl-L-Ala-D-isoglutaminyl-L-Lys-D-Ala-D-Ala)-di-trans,octa-cis-undecaprenyl diphosphate + glycyl-tRNA(Gly) = beta-D-GlcNAc-(1-&gt;4)-Mur2Ac(oyl-L-Ala-D-isoglutaminyl-L-Lys-(N(6)-Gly)-D-Ala-D-Ala)-di-trans,octa-cis-undecaprenyl diphosphate + tRNA(Gly) + H(+)</text>
        <dbReference type="Rhea" id="RHEA:30435"/>
        <dbReference type="Rhea" id="RHEA-COMP:9664"/>
        <dbReference type="Rhea" id="RHEA-COMP:9683"/>
        <dbReference type="ChEBI" id="CHEBI:15378"/>
        <dbReference type="ChEBI" id="CHEBI:62233"/>
        <dbReference type="ChEBI" id="CHEBI:62234"/>
        <dbReference type="ChEBI" id="CHEBI:78442"/>
        <dbReference type="ChEBI" id="CHEBI:78522"/>
        <dbReference type="EC" id="2.3.2.16"/>
    </reaction>
</comment>
<dbReference type="GO" id="GO:0009252">
    <property type="term" value="P:peptidoglycan biosynthetic process"/>
    <property type="evidence" value="ECO:0007669"/>
    <property type="project" value="UniProtKB-KW"/>
</dbReference>
<dbReference type="GO" id="GO:0016755">
    <property type="term" value="F:aminoacyltransferase activity"/>
    <property type="evidence" value="ECO:0007669"/>
    <property type="project" value="InterPro"/>
</dbReference>
<dbReference type="AlphaFoldDB" id="A0A497YHV7"/>
<keyword evidence="4" id="KW-0133">Cell shape</keyword>
<dbReference type="GO" id="GO:0005737">
    <property type="term" value="C:cytoplasm"/>
    <property type="evidence" value="ECO:0007669"/>
    <property type="project" value="UniProtKB-SubCell"/>
</dbReference>
<dbReference type="GO" id="GO:0008360">
    <property type="term" value="P:regulation of cell shape"/>
    <property type="evidence" value="ECO:0007669"/>
    <property type="project" value="UniProtKB-KW"/>
</dbReference>
<dbReference type="PANTHER" id="PTHR36174:SF1">
    <property type="entry name" value="LIPID II:GLYCINE GLYCYLTRANSFERASE"/>
    <property type="match status" value="1"/>
</dbReference>
<keyword evidence="5" id="KW-0573">Peptidoglycan synthesis</keyword>
<evidence type="ECO:0000256" key="6">
    <source>
        <dbReference type="ARBA" id="ARBA00023315"/>
    </source>
</evidence>
<evidence type="ECO:0000256" key="8">
    <source>
        <dbReference type="ARBA" id="ARBA00039074"/>
    </source>
</evidence>
<evidence type="ECO:0000256" key="3">
    <source>
        <dbReference type="ARBA" id="ARBA00022679"/>
    </source>
</evidence>
<name>A0A497YHV7_9BACL</name>
<evidence type="ECO:0000256" key="4">
    <source>
        <dbReference type="ARBA" id="ARBA00022960"/>
    </source>
</evidence>
<feature type="domain" description="BioF2-like acetyltransferase" evidence="12">
    <location>
        <begin position="164"/>
        <end position="293"/>
    </location>
</feature>
<comment type="similarity">
    <text evidence="2">Belongs to the FemABX family.</text>
</comment>
<proteinExistence type="inferred from homology"/>
<keyword evidence="6" id="KW-0012">Acyltransferase</keyword>
<evidence type="ECO:0000256" key="2">
    <source>
        <dbReference type="ARBA" id="ARBA00009943"/>
    </source>
</evidence>
<evidence type="ECO:0000256" key="5">
    <source>
        <dbReference type="ARBA" id="ARBA00022984"/>
    </source>
</evidence>
<dbReference type="InterPro" id="IPR003447">
    <property type="entry name" value="FEMABX"/>
</dbReference>
<evidence type="ECO:0000313" key="14">
    <source>
        <dbReference type="Proteomes" id="UP000280791"/>
    </source>
</evidence>
<evidence type="ECO:0000313" key="13">
    <source>
        <dbReference type="EMBL" id="RLJ90548.1"/>
    </source>
</evidence>
<evidence type="ECO:0000256" key="7">
    <source>
        <dbReference type="ARBA" id="ARBA00023316"/>
    </source>
</evidence>
<dbReference type="GO" id="GO:0071555">
    <property type="term" value="P:cell wall organization"/>
    <property type="evidence" value="ECO:0007669"/>
    <property type="project" value="UniProtKB-KW"/>
</dbReference>
<keyword evidence="3 13" id="KW-0808">Transferase</keyword>
<dbReference type="InterPro" id="IPR050644">
    <property type="entry name" value="PG_Glycine_Bridge_Synth"/>
</dbReference>
<dbReference type="Pfam" id="PF13480">
    <property type="entry name" value="Acetyltransf_6"/>
    <property type="match status" value="1"/>
</dbReference>
<evidence type="ECO:0000256" key="10">
    <source>
        <dbReference type="ARBA" id="ARBA00042933"/>
    </source>
</evidence>
<organism evidence="13 14">
    <name type="scientific">Planococcus citreus</name>
    <dbReference type="NCBI Taxonomy" id="1373"/>
    <lineage>
        <taxon>Bacteria</taxon>
        <taxon>Bacillati</taxon>
        <taxon>Bacillota</taxon>
        <taxon>Bacilli</taxon>
        <taxon>Bacillales</taxon>
        <taxon>Caryophanaceae</taxon>
        <taxon>Planococcus</taxon>
    </lineage>
</organism>
<dbReference type="EC" id="2.3.2.16" evidence="8"/>
<dbReference type="Gene3D" id="3.40.630.30">
    <property type="match status" value="1"/>
</dbReference>
<dbReference type="SUPFAM" id="SSF55729">
    <property type="entry name" value="Acyl-CoA N-acyltransferases (Nat)"/>
    <property type="match status" value="1"/>
</dbReference>
<reference evidence="13 14" key="1">
    <citation type="submission" date="2018-10" db="EMBL/GenBank/DDBJ databases">
        <title>Genomic Encyclopedia of Type Strains, Phase IV (KMG-IV): sequencing the most valuable type-strain genomes for metagenomic binning, comparative biology and taxonomic classification.</title>
        <authorList>
            <person name="Goeker M."/>
        </authorList>
    </citation>
    <scope>NUCLEOTIDE SEQUENCE [LARGE SCALE GENOMIC DNA]</scope>
    <source>
        <strain evidence="13 14">DSM 20549</strain>
    </source>
</reference>
<dbReference type="InterPro" id="IPR038740">
    <property type="entry name" value="BioF2-like_GNAT_dom"/>
</dbReference>
<comment type="caution">
    <text evidence="13">The sequence shown here is derived from an EMBL/GenBank/DDBJ whole genome shotgun (WGS) entry which is preliminary data.</text>
</comment>
<dbReference type="EMBL" id="RCCP01000001">
    <property type="protein sequence ID" value="RLJ90548.1"/>
    <property type="molecule type" value="Genomic_DNA"/>
</dbReference>
<dbReference type="PANTHER" id="PTHR36174">
    <property type="entry name" value="LIPID II:GLYCINE GLYCYLTRANSFERASE"/>
    <property type="match status" value="1"/>
</dbReference>
<keyword evidence="14" id="KW-1185">Reference proteome</keyword>
<accession>A0A497YHV7</accession>
<evidence type="ECO:0000259" key="12">
    <source>
        <dbReference type="Pfam" id="PF13480"/>
    </source>
</evidence>
<dbReference type="InterPro" id="IPR016181">
    <property type="entry name" value="Acyl_CoA_acyltransferase"/>
</dbReference>
<dbReference type="RefSeq" id="WP_244201650.1">
    <property type="nucleotide sequence ID" value="NZ_RCCP01000001.1"/>
</dbReference>
<protein>
    <recommendedName>
        <fullName evidence="9">Lipid II:glycine glycyltransferase</fullName>
        <ecNumber evidence="8">2.3.2.16</ecNumber>
    </recommendedName>
    <alternativeName>
        <fullName evidence="10">Factor essential for expression of methicillin resistance X</fullName>
    </alternativeName>
</protein>
<evidence type="ECO:0000256" key="1">
    <source>
        <dbReference type="ARBA" id="ARBA00004496"/>
    </source>
</evidence>
<evidence type="ECO:0000256" key="11">
    <source>
        <dbReference type="ARBA" id="ARBA00048654"/>
    </source>
</evidence>
<gene>
    <name evidence="13" type="ORF">DFR62_0692</name>
</gene>
<sequence length="358" mass="41609">MAGTPPGIGGKYSQLTTRKKEKMMGDLYFDERYGKLYEEIEKGVCQIFEFNHSLGRVRHLFIKREIPILLGSNRYFDIVTPYGYGGPLMTGCEPEHREELASAFMEAFAEYCEEEGVVSEFIRFHPVLDNAKDFEKSYEVRYLRDTVGTTVDAYDDPVEAEFSASARKNIRKALRDGVEFRVTLGPRDLREFQRIYFATMDRNHADSFYYFSEKYFTQLLESFGERLLLVEALYEGEVIGMELQFVYNDLIHTHLSGTYEAFHHLSPVYIMQYATVLWAKEHGIKLIHGGGGRTNSPDDNLLRFKQQFAHHTKFSFYSGQKIWNEEVYRKLCQEANTAVGDEFFPAYRKRPVKEASEV</sequence>
<evidence type="ECO:0000256" key="9">
    <source>
        <dbReference type="ARBA" id="ARBA00040679"/>
    </source>
</evidence>